<keyword evidence="2" id="KW-1185">Reference proteome</keyword>
<evidence type="ECO:0000256" key="1">
    <source>
        <dbReference type="SAM" id="Coils"/>
    </source>
</evidence>
<reference evidence="3" key="1">
    <citation type="submission" date="2025-08" db="UniProtKB">
        <authorList>
            <consortium name="RefSeq"/>
        </authorList>
    </citation>
    <scope>IDENTIFICATION</scope>
    <source>
        <tissue evidence="3">Blood</tissue>
    </source>
</reference>
<gene>
    <name evidence="3" type="primary">LOC117675138</name>
</gene>
<sequence>MKDYYSTKKLSSTLKMLSKPLKNCKEQDQRWEKYNEIVELVNQQMAARHSMNIKINELRNMTKKEEDETALEEIAIEDLKQVMAREALQFKENKASLELQIEELQKKLQMRKNEVAEKKKEYEELLKILCRLQKKVSHHNQIVTDLKKELQEMLKTIKNLIQEYEREKAEKEELIKKTLCLQDNLVSLDTDFDEERENLLQQLEEINRKLQELQEVYQKVKEENDTLNMQYQMLTSEEDHFRSERDKLAAEFEKLSNWLTEKLDYVAKRVIETRNTQEELDGLQDIYDTAHAGYARELAILEASLKKESDKSKQFQIELEKITAMYQNLVEASEKFLCESKQSLEALKKSYNKLKKENEHLNKEIKKCTERLNHLTSKLQKRETHYKKHDAHLTKEIGKLEEDFNSKTKRMEEMEEKLEKNVPLAEELRKELEELSTNYAKQKEMYNDLRDEESKLKIGMEQSLREIQRLERQKVTAKTELKRNRDTAFEQLTSLTYSIKFIERDNYEIDRMLFILNGENDRLRAGIAYLKEDIATIDGEAKFYQLERQQIQQCTKVLYELFVKKWTKDEYLQKIFFKYQHEVLIILEEYVRRNAKRNCKVDYVHEGLQLNYEEMDSLLKSKSLAE</sequence>
<proteinExistence type="predicted"/>
<name>A0A6P9D1E1_PANGU</name>
<feature type="coiled-coil region" evidence="1">
    <location>
        <begin position="87"/>
        <end position="237"/>
    </location>
</feature>
<dbReference type="AlphaFoldDB" id="A0A6P9D1E1"/>
<feature type="coiled-coil region" evidence="1">
    <location>
        <begin position="344"/>
        <end position="487"/>
    </location>
</feature>
<dbReference type="Proteomes" id="UP001652622">
    <property type="component" value="Unplaced"/>
</dbReference>
<keyword evidence="1" id="KW-0175">Coiled coil</keyword>
<dbReference type="PANTHER" id="PTHR35347">
    <property type="entry name" value="COILED-COIL DOMAIN-CONTAINING PROTEIN 175"/>
    <property type="match status" value="1"/>
</dbReference>
<dbReference type="InterPro" id="IPR038834">
    <property type="entry name" value="CCDC175"/>
</dbReference>
<evidence type="ECO:0000313" key="2">
    <source>
        <dbReference type="Proteomes" id="UP001652622"/>
    </source>
</evidence>
<organism evidence="2 3">
    <name type="scientific">Pantherophis guttatus</name>
    <name type="common">Corn snake</name>
    <name type="synonym">Elaphe guttata</name>
    <dbReference type="NCBI Taxonomy" id="94885"/>
    <lineage>
        <taxon>Eukaryota</taxon>
        <taxon>Metazoa</taxon>
        <taxon>Chordata</taxon>
        <taxon>Craniata</taxon>
        <taxon>Vertebrata</taxon>
        <taxon>Euteleostomi</taxon>
        <taxon>Lepidosauria</taxon>
        <taxon>Squamata</taxon>
        <taxon>Bifurcata</taxon>
        <taxon>Unidentata</taxon>
        <taxon>Episquamata</taxon>
        <taxon>Toxicofera</taxon>
        <taxon>Serpentes</taxon>
        <taxon>Colubroidea</taxon>
        <taxon>Colubridae</taxon>
        <taxon>Colubrinae</taxon>
        <taxon>Pantherophis</taxon>
    </lineage>
</organism>
<dbReference type="RefSeq" id="XP_034289397.1">
    <property type="nucleotide sequence ID" value="XM_034433506.1"/>
</dbReference>
<dbReference type="PANTHER" id="PTHR35347:SF1">
    <property type="entry name" value="COILED-COIL DOMAIN-CONTAINING PROTEIN 175"/>
    <property type="match status" value="1"/>
</dbReference>
<dbReference type="Gene3D" id="1.10.287.1490">
    <property type="match status" value="1"/>
</dbReference>
<protein>
    <submittedName>
        <fullName evidence="3">Coiled-coil domain-containing protein 175-like isoform X2</fullName>
    </submittedName>
</protein>
<evidence type="ECO:0000313" key="3">
    <source>
        <dbReference type="RefSeq" id="XP_034289397.1"/>
    </source>
</evidence>
<dbReference type="GeneID" id="117675138"/>
<accession>A0A6P9D1E1</accession>